<keyword evidence="5" id="KW-0547">Nucleotide-binding</keyword>
<keyword evidence="6 9" id="KW-0067">ATP-binding</keyword>
<dbReference type="AlphaFoldDB" id="A0A1C3Y2W3"/>
<sequence length="483" mass="52226">MNEVFEAVIAVDSAKVSFGAVRALDGVTLRVMPGECVGLVGHNGAGKSTIVGVINGGLTPHEGSVASDGERLERYGINAARARGVRCVFQELSLCPNLSIVENTRIMHRDLGGFGWRRRAARIIEKSLDAVFPGHGIDSGRAVGDLSIAERQMVEIAMAFSDAGITPRLVILDEPTSSLDASLARQMLDHVRRFVAAGGSVIFISHILHEILETSDRIVVMKDGRVVAERPADGFDHHGLVEAMGTVAKEEEGQRPARAQSTAPLVLSHQTAGRPFSARKGEIIGLAGLAGHGQTELLLALHAAQSGNWLPERDPLVTFVAGDRRLNGVFELWSILRNFSVASLGDLSRRGLILADKEEARGADWKRRIEIRTPDMANQILSLSGGNQQKVLFARALATRAPVVLMDDPMRGVDVGTKQEVYAIIRDEASRGRTFIWYSTEMDEVRLCDRVYVFREGRITAELAGDAVSESNIIAASFEGVAA</sequence>
<feature type="domain" description="ABC transporter" evidence="8">
    <location>
        <begin position="254"/>
        <end position="481"/>
    </location>
</feature>
<dbReference type="CDD" id="cd03215">
    <property type="entry name" value="ABC_Carb_Monos_II"/>
    <property type="match status" value="1"/>
</dbReference>
<protein>
    <submittedName>
        <fullName evidence="9">Monosaccharide ABC transporter ATP-binding protein, CUT2 family</fullName>
    </submittedName>
</protein>
<dbReference type="SMART" id="SM00382">
    <property type="entry name" value="AAA"/>
    <property type="match status" value="2"/>
</dbReference>
<dbReference type="Proteomes" id="UP000198723">
    <property type="component" value="Unassembled WGS sequence"/>
</dbReference>
<evidence type="ECO:0000313" key="9">
    <source>
        <dbReference type="EMBL" id="SCB58833.1"/>
    </source>
</evidence>
<feature type="domain" description="ABC transporter" evidence="8">
    <location>
        <begin position="8"/>
        <end position="248"/>
    </location>
</feature>
<accession>A0A1C3Y2W3</accession>
<reference evidence="9 10" key="1">
    <citation type="submission" date="2016-08" db="EMBL/GenBank/DDBJ databases">
        <authorList>
            <person name="Seilhamer J.J."/>
        </authorList>
    </citation>
    <scope>NUCLEOTIDE SEQUENCE [LARGE SCALE GENOMIC DNA]</scope>
    <source>
        <strain evidence="9 10">HBR26</strain>
    </source>
</reference>
<evidence type="ECO:0000256" key="6">
    <source>
        <dbReference type="ARBA" id="ARBA00022840"/>
    </source>
</evidence>
<evidence type="ECO:0000256" key="7">
    <source>
        <dbReference type="ARBA" id="ARBA00023136"/>
    </source>
</evidence>
<evidence type="ECO:0000256" key="5">
    <source>
        <dbReference type="ARBA" id="ARBA00022741"/>
    </source>
</evidence>
<dbReference type="CDD" id="cd03216">
    <property type="entry name" value="ABC_Carb_Monos_I"/>
    <property type="match status" value="1"/>
</dbReference>
<dbReference type="EMBL" id="FMAJ01000005">
    <property type="protein sequence ID" value="SCB58833.1"/>
    <property type="molecule type" value="Genomic_DNA"/>
</dbReference>
<evidence type="ECO:0000256" key="3">
    <source>
        <dbReference type="ARBA" id="ARBA00022597"/>
    </source>
</evidence>
<keyword evidence="4" id="KW-0677">Repeat</keyword>
<dbReference type="SUPFAM" id="SSF52540">
    <property type="entry name" value="P-loop containing nucleoside triphosphate hydrolases"/>
    <property type="match status" value="2"/>
</dbReference>
<dbReference type="InterPro" id="IPR003593">
    <property type="entry name" value="AAA+_ATPase"/>
</dbReference>
<dbReference type="InterPro" id="IPR027417">
    <property type="entry name" value="P-loop_NTPase"/>
</dbReference>
<evidence type="ECO:0000313" key="10">
    <source>
        <dbReference type="Proteomes" id="UP000198723"/>
    </source>
</evidence>
<dbReference type="Gene3D" id="3.40.50.300">
    <property type="entry name" value="P-loop containing nucleotide triphosphate hydrolases"/>
    <property type="match status" value="2"/>
</dbReference>
<dbReference type="STRING" id="1138170.GA0061105_105304"/>
<dbReference type="GO" id="GO:0016887">
    <property type="term" value="F:ATP hydrolysis activity"/>
    <property type="evidence" value="ECO:0007669"/>
    <property type="project" value="InterPro"/>
</dbReference>
<organism evidence="9 10">
    <name type="scientific">Rhizobium aethiopicum</name>
    <dbReference type="NCBI Taxonomy" id="1138170"/>
    <lineage>
        <taxon>Bacteria</taxon>
        <taxon>Pseudomonadati</taxon>
        <taxon>Pseudomonadota</taxon>
        <taxon>Alphaproteobacteria</taxon>
        <taxon>Hyphomicrobiales</taxon>
        <taxon>Rhizobiaceae</taxon>
        <taxon>Rhizobium/Agrobacterium group</taxon>
        <taxon>Rhizobium</taxon>
    </lineage>
</organism>
<comment type="similarity">
    <text evidence="1">Belongs to the ABC transporter superfamily.</text>
</comment>
<dbReference type="PANTHER" id="PTHR43790">
    <property type="entry name" value="CARBOHYDRATE TRANSPORT ATP-BINDING PROTEIN MG119-RELATED"/>
    <property type="match status" value="1"/>
</dbReference>
<dbReference type="PANTHER" id="PTHR43790:SF9">
    <property type="entry name" value="GALACTOFURANOSE TRANSPORTER ATP-BINDING PROTEIN YTFR"/>
    <property type="match status" value="1"/>
</dbReference>
<dbReference type="PROSITE" id="PS50893">
    <property type="entry name" value="ABC_TRANSPORTER_2"/>
    <property type="match status" value="2"/>
</dbReference>
<name>A0A1C3Y2W3_9HYPH</name>
<evidence type="ECO:0000256" key="1">
    <source>
        <dbReference type="ARBA" id="ARBA00005417"/>
    </source>
</evidence>
<dbReference type="Pfam" id="PF00005">
    <property type="entry name" value="ABC_tran"/>
    <property type="match status" value="2"/>
</dbReference>
<evidence type="ECO:0000256" key="4">
    <source>
        <dbReference type="ARBA" id="ARBA00022737"/>
    </source>
</evidence>
<keyword evidence="2" id="KW-0813">Transport</keyword>
<dbReference type="RefSeq" id="WP_092750680.1">
    <property type="nucleotide sequence ID" value="NZ_FMAJ01000005.1"/>
</dbReference>
<dbReference type="InterPro" id="IPR017871">
    <property type="entry name" value="ABC_transporter-like_CS"/>
</dbReference>
<evidence type="ECO:0000256" key="2">
    <source>
        <dbReference type="ARBA" id="ARBA00022448"/>
    </source>
</evidence>
<dbReference type="GO" id="GO:0005524">
    <property type="term" value="F:ATP binding"/>
    <property type="evidence" value="ECO:0007669"/>
    <property type="project" value="UniProtKB-KW"/>
</dbReference>
<proteinExistence type="inferred from homology"/>
<keyword evidence="7" id="KW-0472">Membrane</keyword>
<dbReference type="PROSITE" id="PS00211">
    <property type="entry name" value="ABC_TRANSPORTER_1"/>
    <property type="match status" value="1"/>
</dbReference>
<evidence type="ECO:0000259" key="8">
    <source>
        <dbReference type="PROSITE" id="PS50893"/>
    </source>
</evidence>
<keyword evidence="3" id="KW-0762">Sugar transport</keyword>
<dbReference type="InterPro" id="IPR050107">
    <property type="entry name" value="ABC_carbohydrate_import_ATPase"/>
</dbReference>
<gene>
    <name evidence="9" type="ORF">GA0061105_105304</name>
</gene>
<dbReference type="InterPro" id="IPR003439">
    <property type="entry name" value="ABC_transporter-like_ATP-bd"/>
</dbReference>